<reference evidence="11" key="1">
    <citation type="journal article" date="2019" name="Int. J. Syst. Evol. Microbiol.">
        <title>The Global Catalogue of Microorganisms (GCM) 10K type strain sequencing project: providing services to taxonomists for standard genome sequencing and annotation.</title>
        <authorList>
            <consortium name="The Broad Institute Genomics Platform"/>
            <consortium name="The Broad Institute Genome Sequencing Center for Infectious Disease"/>
            <person name="Wu L."/>
            <person name="Ma J."/>
        </authorList>
    </citation>
    <scope>NUCLEOTIDE SEQUENCE [LARGE SCALE GENOMIC DNA]</scope>
    <source>
        <strain evidence="11">JCM 17111</strain>
    </source>
</reference>
<gene>
    <name evidence="10" type="ORF">GCM10022395_21610</name>
</gene>
<evidence type="ECO:0000256" key="7">
    <source>
        <dbReference type="ARBA" id="ARBA00023136"/>
    </source>
</evidence>
<dbReference type="InterPro" id="IPR013525">
    <property type="entry name" value="ABC2_TM"/>
</dbReference>
<comment type="subcellular location">
    <subcellularLocation>
        <location evidence="1">Cell inner membrane</location>
        <topology evidence="1">Multi-pass membrane protein</topology>
    </subcellularLocation>
</comment>
<evidence type="ECO:0000256" key="8">
    <source>
        <dbReference type="SAM" id="Phobius"/>
    </source>
</evidence>
<evidence type="ECO:0000313" key="11">
    <source>
        <dbReference type="Proteomes" id="UP001500954"/>
    </source>
</evidence>
<dbReference type="PANTHER" id="PTHR30413:SF8">
    <property type="entry name" value="TRANSPORT PERMEASE PROTEIN"/>
    <property type="match status" value="1"/>
</dbReference>
<feature type="domain" description="ABC-2 type transporter transmembrane" evidence="9">
    <location>
        <begin position="37"/>
        <end position="238"/>
    </location>
</feature>
<sequence length="283" mass="31688">MPLPLETRTYQKEHSIKIGSLLKASLQDFYRSRFLAKQLTVRDIKAQYRQSYLGMLWVVITPLTTAFVWIFLNSSGAIRLTDTGIPYPVYAFSGSLIWSILSEAINSPKGSTAASMGIMTKINFPKEALILSGIYKLLFNSAVKIVLLLVFLMVYQVDFGYSILLFPFALIGILLFGTSIGLLITPIALLYRDVSRIISLGMRFLMYVTPVVYVVPQTGVLKTLMELNPLTPLLVVSRNVVVGLPLDYLDYYLAIMLCCIPLFFVALLFYRVSIPIIVERSGG</sequence>
<organism evidence="10 11">
    <name type="scientific">Snuella lapsa</name>
    <dbReference type="NCBI Taxonomy" id="870481"/>
    <lineage>
        <taxon>Bacteria</taxon>
        <taxon>Pseudomonadati</taxon>
        <taxon>Bacteroidota</taxon>
        <taxon>Flavobacteriia</taxon>
        <taxon>Flavobacteriales</taxon>
        <taxon>Flavobacteriaceae</taxon>
        <taxon>Snuella</taxon>
    </lineage>
</organism>
<feature type="transmembrane region" description="Helical" evidence="8">
    <location>
        <begin position="84"/>
        <end position="101"/>
    </location>
</feature>
<feature type="transmembrane region" description="Helical" evidence="8">
    <location>
        <begin position="163"/>
        <end position="192"/>
    </location>
</feature>
<proteinExistence type="inferred from homology"/>
<accession>A0ABP6XT98</accession>
<feature type="transmembrane region" description="Helical" evidence="8">
    <location>
        <begin position="137"/>
        <end position="157"/>
    </location>
</feature>
<comment type="caution">
    <text evidence="10">The sequence shown here is derived from an EMBL/GenBank/DDBJ whole genome shotgun (WGS) entry which is preliminary data.</text>
</comment>
<feature type="transmembrane region" description="Helical" evidence="8">
    <location>
        <begin position="251"/>
        <end position="270"/>
    </location>
</feature>
<dbReference type="Pfam" id="PF01061">
    <property type="entry name" value="ABC2_membrane"/>
    <property type="match status" value="1"/>
</dbReference>
<feature type="transmembrane region" description="Helical" evidence="8">
    <location>
        <begin position="52"/>
        <end position="72"/>
    </location>
</feature>
<dbReference type="EMBL" id="BAABCY010000060">
    <property type="protein sequence ID" value="GAA3571893.1"/>
    <property type="molecule type" value="Genomic_DNA"/>
</dbReference>
<dbReference type="Proteomes" id="UP001500954">
    <property type="component" value="Unassembled WGS sequence"/>
</dbReference>
<evidence type="ECO:0000256" key="1">
    <source>
        <dbReference type="ARBA" id="ARBA00004429"/>
    </source>
</evidence>
<keyword evidence="3" id="KW-0813">Transport</keyword>
<protein>
    <submittedName>
        <fullName evidence="10">ABC transporter permease</fullName>
    </submittedName>
</protein>
<name>A0ABP6XT98_9FLAO</name>
<keyword evidence="4" id="KW-1003">Cell membrane</keyword>
<evidence type="ECO:0000256" key="3">
    <source>
        <dbReference type="ARBA" id="ARBA00022448"/>
    </source>
</evidence>
<feature type="transmembrane region" description="Helical" evidence="8">
    <location>
        <begin position="204"/>
        <end position="225"/>
    </location>
</feature>
<keyword evidence="11" id="KW-1185">Reference proteome</keyword>
<evidence type="ECO:0000313" key="10">
    <source>
        <dbReference type="EMBL" id="GAA3571893.1"/>
    </source>
</evidence>
<evidence type="ECO:0000256" key="5">
    <source>
        <dbReference type="ARBA" id="ARBA00022692"/>
    </source>
</evidence>
<comment type="similarity">
    <text evidence="2">Belongs to the ABC-2 integral membrane protein family.</text>
</comment>
<keyword evidence="6 8" id="KW-1133">Transmembrane helix</keyword>
<evidence type="ECO:0000256" key="2">
    <source>
        <dbReference type="ARBA" id="ARBA00007783"/>
    </source>
</evidence>
<keyword evidence="5 8" id="KW-0812">Transmembrane</keyword>
<evidence type="ECO:0000259" key="9">
    <source>
        <dbReference type="Pfam" id="PF01061"/>
    </source>
</evidence>
<keyword evidence="7 8" id="KW-0472">Membrane</keyword>
<dbReference type="PANTHER" id="PTHR30413">
    <property type="entry name" value="INNER MEMBRANE TRANSPORT PERMEASE"/>
    <property type="match status" value="1"/>
</dbReference>
<evidence type="ECO:0000256" key="6">
    <source>
        <dbReference type="ARBA" id="ARBA00022989"/>
    </source>
</evidence>
<evidence type="ECO:0000256" key="4">
    <source>
        <dbReference type="ARBA" id="ARBA00022475"/>
    </source>
</evidence>
<dbReference type="RefSeq" id="WP_345006052.1">
    <property type="nucleotide sequence ID" value="NZ_BAABCY010000060.1"/>
</dbReference>